<sequence length="316" mass="33521">MGKGKRNLIISIAASLLATFSLSVATYAWFLTSLKANPEQLILNSGVSSVYVDMMGYACSLRGNPSSSTSGQISEPNGLSIDRSGDIEVYGGTQSTSTATVHASFLTQIDTYDYLSLSQGEVGLSRDYLPRVYLALQYSQDNVGGYVRAYLGELNEAGDGLTGSLSITMGDQALSGYLRVANKLESAQSIAASGQSDMIDYYDTGSLSFPASWEGVLASEASPLYSSSSEPAQLYVPALQTQLGGELCYSVGSLLEISVDPFQFYSALLSISASNPLEVSKIAISFSFSLYLTYSNAPFESSPGVEYPIISLEEGA</sequence>
<comment type="caution">
    <text evidence="1">The sequence shown here is derived from an EMBL/GenBank/DDBJ whole genome shotgun (WGS) entry which is preliminary data.</text>
</comment>
<evidence type="ECO:0000313" key="2">
    <source>
        <dbReference type="Proteomes" id="UP000823634"/>
    </source>
</evidence>
<dbReference type="Proteomes" id="UP000823634">
    <property type="component" value="Unassembled WGS sequence"/>
</dbReference>
<evidence type="ECO:0000313" key="1">
    <source>
        <dbReference type="EMBL" id="MBO8426884.1"/>
    </source>
</evidence>
<proteinExistence type="predicted"/>
<protein>
    <submittedName>
        <fullName evidence="1">Uncharacterized protein</fullName>
    </submittedName>
</protein>
<organism evidence="1 2">
    <name type="scientific">Candidatus Alloenteromonas pullistercoris</name>
    <dbReference type="NCBI Taxonomy" id="2840785"/>
    <lineage>
        <taxon>Bacteria</taxon>
        <taxon>Bacillati</taxon>
        <taxon>Bacillota</taxon>
        <taxon>Bacillota incertae sedis</taxon>
        <taxon>Candidatus Alloenteromonas</taxon>
    </lineage>
</organism>
<dbReference type="EMBL" id="JADINA010000039">
    <property type="protein sequence ID" value="MBO8426884.1"/>
    <property type="molecule type" value="Genomic_DNA"/>
</dbReference>
<dbReference type="AlphaFoldDB" id="A0A9D9DKL0"/>
<name>A0A9D9DKL0_9FIRM</name>
<accession>A0A9D9DKL0</accession>
<reference evidence="1" key="1">
    <citation type="submission" date="2020-10" db="EMBL/GenBank/DDBJ databases">
        <authorList>
            <person name="Gilroy R."/>
        </authorList>
    </citation>
    <scope>NUCLEOTIDE SEQUENCE</scope>
    <source>
        <strain evidence="1">17113</strain>
    </source>
</reference>
<gene>
    <name evidence="1" type="ORF">IAC61_06215</name>
</gene>
<reference evidence="1" key="2">
    <citation type="journal article" date="2021" name="PeerJ">
        <title>Extensive microbial diversity within the chicken gut microbiome revealed by metagenomics and culture.</title>
        <authorList>
            <person name="Gilroy R."/>
            <person name="Ravi A."/>
            <person name="Getino M."/>
            <person name="Pursley I."/>
            <person name="Horton D.L."/>
            <person name="Alikhan N.F."/>
            <person name="Baker D."/>
            <person name="Gharbi K."/>
            <person name="Hall N."/>
            <person name="Watson M."/>
            <person name="Adriaenssens E.M."/>
            <person name="Foster-Nyarko E."/>
            <person name="Jarju S."/>
            <person name="Secka A."/>
            <person name="Antonio M."/>
            <person name="Oren A."/>
            <person name="Chaudhuri R.R."/>
            <person name="La Ragione R."/>
            <person name="Hildebrand F."/>
            <person name="Pallen M.J."/>
        </authorList>
    </citation>
    <scope>NUCLEOTIDE SEQUENCE</scope>
    <source>
        <strain evidence="1">17113</strain>
    </source>
</reference>